<gene>
    <name evidence="11" type="ORF">K8I29_10475</name>
</gene>
<evidence type="ECO:0000256" key="8">
    <source>
        <dbReference type="SAM" id="Phobius"/>
    </source>
</evidence>
<reference evidence="11" key="2">
    <citation type="submission" date="2021-08" db="EMBL/GenBank/DDBJ databases">
        <authorList>
            <person name="Dalcin Martins P."/>
        </authorList>
    </citation>
    <scope>NUCLEOTIDE SEQUENCE</scope>
    <source>
        <strain evidence="11">MAG_39</strain>
    </source>
</reference>
<dbReference type="InterPro" id="IPR011925">
    <property type="entry name" value="LolCE_TM"/>
</dbReference>
<name>A0A953M1G3_9BACT</name>
<keyword evidence="11" id="KW-0449">Lipoprotein</keyword>
<dbReference type="Proteomes" id="UP000705867">
    <property type="component" value="Unassembled WGS sequence"/>
</dbReference>
<feature type="transmembrane region" description="Helical" evidence="8">
    <location>
        <begin position="274"/>
        <end position="297"/>
    </location>
</feature>
<evidence type="ECO:0000256" key="5">
    <source>
        <dbReference type="ARBA" id="ARBA00022692"/>
    </source>
</evidence>
<keyword evidence="6 8" id="KW-1133">Transmembrane helix</keyword>
<dbReference type="GO" id="GO:0044874">
    <property type="term" value="P:lipoprotein localization to outer membrane"/>
    <property type="evidence" value="ECO:0007669"/>
    <property type="project" value="TreeGrafter"/>
</dbReference>
<dbReference type="PANTHER" id="PTHR30489">
    <property type="entry name" value="LIPOPROTEIN-RELEASING SYSTEM TRANSMEMBRANE PROTEIN LOLE"/>
    <property type="match status" value="1"/>
</dbReference>
<evidence type="ECO:0000313" key="11">
    <source>
        <dbReference type="EMBL" id="MBZ0156615.1"/>
    </source>
</evidence>
<dbReference type="EMBL" id="JAIOIV010000082">
    <property type="protein sequence ID" value="MBZ0156615.1"/>
    <property type="molecule type" value="Genomic_DNA"/>
</dbReference>
<feature type="transmembrane region" description="Helical" evidence="8">
    <location>
        <begin position="373"/>
        <end position="393"/>
    </location>
</feature>
<evidence type="ECO:0000256" key="4">
    <source>
        <dbReference type="ARBA" id="ARBA00022475"/>
    </source>
</evidence>
<evidence type="ECO:0000259" key="10">
    <source>
        <dbReference type="Pfam" id="PF12704"/>
    </source>
</evidence>
<dbReference type="Pfam" id="PF12704">
    <property type="entry name" value="MacB_PCD"/>
    <property type="match status" value="1"/>
</dbReference>
<dbReference type="InterPro" id="IPR051447">
    <property type="entry name" value="Lipoprotein-release_system"/>
</dbReference>
<feature type="domain" description="MacB-like periplasmic core" evidence="10">
    <location>
        <begin position="27"/>
        <end position="247"/>
    </location>
</feature>
<comment type="similarity">
    <text evidence="2">Belongs to the ABC-4 integral membrane protein family. LolC/E subfamily.</text>
</comment>
<comment type="caution">
    <text evidence="11">The sequence shown here is derived from an EMBL/GenBank/DDBJ whole genome shotgun (WGS) entry which is preliminary data.</text>
</comment>
<dbReference type="InterPro" id="IPR003838">
    <property type="entry name" value="ABC3_permease_C"/>
</dbReference>
<keyword evidence="3" id="KW-0813">Transport</keyword>
<organism evidence="11 12">
    <name type="scientific">Candidatus Nitrobium versatile</name>
    <dbReference type="NCBI Taxonomy" id="2884831"/>
    <lineage>
        <taxon>Bacteria</taxon>
        <taxon>Pseudomonadati</taxon>
        <taxon>Nitrospirota</taxon>
        <taxon>Nitrospiria</taxon>
        <taxon>Nitrospirales</taxon>
        <taxon>Nitrospiraceae</taxon>
        <taxon>Candidatus Nitrobium</taxon>
    </lineage>
</organism>
<evidence type="ECO:0000256" key="1">
    <source>
        <dbReference type="ARBA" id="ARBA00004651"/>
    </source>
</evidence>
<sequence>MNLPYPLFIALRYLKSKKQHRGISFNTVVAISGVAVGVMALLVVLSVMSGFHEDLQKKILGANAHVIVQSFKGGIEEYPSVIEKLQGVPHVVSLSPFVLGQVMVSAGPRAHGVFLRGIEPSSELRTTDILKHIKQGSVKNLVRKEGDAPWIVIGRELAGMLGVSTGDPVNVISPVGEMGPLGMLPKVKQFRVAAIFEMGMFEYDTSLVLTDIRAAQEFFGFGSAVSGVELRLDDIYRAPDVRDAVKERLGFPFHARDWMQMNRNLFSALKLEKFAMFVILILIVLVASFNIVSTLMMNVMEKQKEIAILKSMGATHKGIMLVFMLQGLLIGLIGTTIGIAGGYLLGKILNNYEIIKLPADVYYLSKLPVKMKWIDFVVVSVSAVTISFLSTLYPSYYAAKMKPVESLRYE</sequence>
<evidence type="ECO:0000313" key="12">
    <source>
        <dbReference type="Proteomes" id="UP000705867"/>
    </source>
</evidence>
<comment type="subcellular location">
    <subcellularLocation>
        <location evidence="1">Cell membrane</location>
        <topology evidence="1">Multi-pass membrane protein</topology>
    </subcellularLocation>
</comment>
<accession>A0A953M1G3</accession>
<evidence type="ECO:0000256" key="2">
    <source>
        <dbReference type="ARBA" id="ARBA00005236"/>
    </source>
</evidence>
<evidence type="ECO:0000256" key="7">
    <source>
        <dbReference type="ARBA" id="ARBA00023136"/>
    </source>
</evidence>
<dbReference type="AlphaFoldDB" id="A0A953M1G3"/>
<reference evidence="11" key="1">
    <citation type="journal article" date="2021" name="bioRxiv">
        <title>Unraveling nitrogen, sulfur and carbon metabolic pathways and microbial community transcriptional responses to substrate deprivation and toxicity stresses in a bioreactor mimicking anoxic brackish coastal sediment conditions.</title>
        <authorList>
            <person name="Martins P.D."/>
            <person name="Echeveste M.J."/>
            <person name="Arshad A."/>
            <person name="Kurth J."/>
            <person name="Ouboter H."/>
            <person name="Jetten M.S.M."/>
            <person name="Welte C.U."/>
        </authorList>
    </citation>
    <scope>NUCLEOTIDE SEQUENCE</scope>
    <source>
        <strain evidence="11">MAG_39</strain>
    </source>
</reference>
<keyword evidence="4" id="KW-1003">Cell membrane</keyword>
<dbReference type="InterPro" id="IPR025857">
    <property type="entry name" value="MacB_PCD"/>
</dbReference>
<evidence type="ECO:0000259" key="9">
    <source>
        <dbReference type="Pfam" id="PF02687"/>
    </source>
</evidence>
<feature type="transmembrane region" description="Helical" evidence="8">
    <location>
        <begin position="23"/>
        <end position="48"/>
    </location>
</feature>
<proteinExistence type="inferred from homology"/>
<evidence type="ECO:0000256" key="3">
    <source>
        <dbReference type="ARBA" id="ARBA00022448"/>
    </source>
</evidence>
<feature type="transmembrane region" description="Helical" evidence="8">
    <location>
        <begin position="318"/>
        <end position="345"/>
    </location>
</feature>
<dbReference type="NCBIfam" id="TIGR02212">
    <property type="entry name" value="lolCE"/>
    <property type="match status" value="1"/>
</dbReference>
<dbReference type="GO" id="GO:0098797">
    <property type="term" value="C:plasma membrane protein complex"/>
    <property type="evidence" value="ECO:0007669"/>
    <property type="project" value="TreeGrafter"/>
</dbReference>
<keyword evidence="5 8" id="KW-0812">Transmembrane</keyword>
<keyword evidence="7 8" id="KW-0472">Membrane</keyword>
<dbReference type="PANTHER" id="PTHR30489:SF0">
    <property type="entry name" value="LIPOPROTEIN-RELEASING SYSTEM TRANSMEMBRANE PROTEIN LOLE"/>
    <property type="match status" value="1"/>
</dbReference>
<protein>
    <submittedName>
        <fullName evidence="11">Lipoprotein-releasing ABC transporter permease subunit</fullName>
    </submittedName>
</protein>
<evidence type="ECO:0000256" key="6">
    <source>
        <dbReference type="ARBA" id="ARBA00022989"/>
    </source>
</evidence>
<dbReference type="GO" id="GO:0042953">
    <property type="term" value="P:lipoprotein transport"/>
    <property type="evidence" value="ECO:0007669"/>
    <property type="project" value="InterPro"/>
</dbReference>
<feature type="domain" description="ABC3 transporter permease C-terminal" evidence="9">
    <location>
        <begin position="278"/>
        <end position="403"/>
    </location>
</feature>
<dbReference type="Pfam" id="PF02687">
    <property type="entry name" value="FtsX"/>
    <property type="match status" value="1"/>
</dbReference>